<protein>
    <submittedName>
        <fullName evidence="1">Uncharacterized protein</fullName>
    </submittedName>
</protein>
<evidence type="ECO:0000313" key="2">
    <source>
        <dbReference type="Proteomes" id="UP000005536"/>
    </source>
</evidence>
<proteinExistence type="predicted"/>
<organism evidence="1 2">
    <name type="scientific">Neisseria elongata subsp. glycolytica ATCC 29315</name>
    <dbReference type="NCBI Taxonomy" id="546263"/>
    <lineage>
        <taxon>Bacteria</taxon>
        <taxon>Pseudomonadati</taxon>
        <taxon>Pseudomonadota</taxon>
        <taxon>Betaproteobacteria</taxon>
        <taxon>Neisseriales</taxon>
        <taxon>Neisseriaceae</taxon>
        <taxon>Neisseria</taxon>
    </lineage>
</organism>
<gene>
    <name evidence="1" type="ORF">NEIELOOT_01857</name>
</gene>
<sequence>MNPVVNSDKAAQQKGIPNRVFPLFSLFYGRPSENRFPDGLPFRMVAV</sequence>
<comment type="caution">
    <text evidence="1">The sequence shown here is derived from an EMBL/GenBank/DDBJ whole genome shotgun (WGS) entry which is preliminary data.</text>
</comment>
<accession>D4DS14</accession>
<evidence type="ECO:0000313" key="1">
    <source>
        <dbReference type="EMBL" id="EFE49359.1"/>
    </source>
</evidence>
<reference evidence="1 2" key="1">
    <citation type="submission" date="2010-02" db="EMBL/GenBank/DDBJ databases">
        <authorList>
            <person name="Weinstock G."/>
            <person name="Sodergren E."/>
            <person name="Clifton S."/>
            <person name="Fulton L."/>
            <person name="Fulton B."/>
            <person name="Courtney L."/>
            <person name="Fronick C."/>
            <person name="Harrison M."/>
            <person name="Strong C."/>
            <person name="Farmer C."/>
            <person name="Delahaunty K."/>
            <person name="Markovic C."/>
            <person name="Hall O."/>
            <person name="Minx P."/>
            <person name="Tomlinson C."/>
            <person name="Mitreva M."/>
            <person name="Nelson J."/>
            <person name="Hou S."/>
            <person name="Wollam A."/>
            <person name="Pepin K.H."/>
            <person name="Johnson M."/>
            <person name="Bhonagiri V."/>
            <person name="Zhang X."/>
            <person name="Suruliraj S."/>
            <person name="Warren W."/>
            <person name="Chinwalla A."/>
            <person name="Mardis E.R."/>
            <person name="Wilson R.K."/>
        </authorList>
    </citation>
    <scope>NUCLEOTIDE SEQUENCE [LARGE SCALE GENOMIC DNA]</scope>
    <source>
        <strain evidence="1 2">ATCC 29315</strain>
    </source>
</reference>
<dbReference type="EMBL" id="ADBF01000159">
    <property type="protein sequence ID" value="EFE49359.1"/>
    <property type="molecule type" value="Genomic_DNA"/>
</dbReference>
<dbReference type="AlphaFoldDB" id="D4DS14"/>
<dbReference type="Proteomes" id="UP000005536">
    <property type="component" value="Unassembled WGS sequence"/>
</dbReference>
<name>D4DS14_NEIEG</name>